<reference evidence="2" key="1">
    <citation type="submission" date="2020-02" db="EMBL/GenBank/DDBJ databases">
        <authorList>
            <person name="Meier V. D."/>
        </authorList>
    </citation>
    <scope>NUCLEOTIDE SEQUENCE</scope>
    <source>
        <strain evidence="2">AVDCRST_MAG57</strain>
    </source>
</reference>
<proteinExistence type="predicted"/>
<protein>
    <submittedName>
        <fullName evidence="2">ATP-dependent Clp protease, ATP-binding subunit ClpC</fullName>
    </submittedName>
</protein>
<feature type="region of interest" description="Disordered" evidence="1">
    <location>
        <begin position="1"/>
        <end position="178"/>
    </location>
</feature>
<evidence type="ECO:0000256" key="1">
    <source>
        <dbReference type="SAM" id="MobiDB-lite"/>
    </source>
</evidence>
<sequence>VRTVHHRGPADRRRRPGRGPPAARRPHRHGAPAPGPAGPADREHRRPQPARGHARLGRGRRRQLPGRRPGRRRPHQPRDRPGGRTGTGRGSLRPGRTGRRRATGPVSGRPHPLQPTGQEGAGAVAARGHGAEVEDHPGRSHRVGHPPRGPGLGDEGAHRPGHRRRRAAPGTDHVARGL</sequence>
<feature type="non-terminal residue" evidence="2">
    <location>
        <position position="178"/>
    </location>
</feature>
<dbReference type="AlphaFoldDB" id="A0A6J4HCE2"/>
<keyword evidence="2" id="KW-0378">Hydrolase</keyword>
<feature type="compositionally biased region" description="Basic residues" evidence="1">
    <location>
        <begin position="47"/>
        <end position="75"/>
    </location>
</feature>
<evidence type="ECO:0000313" key="2">
    <source>
        <dbReference type="EMBL" id="CAA9218500.1"/>
    </source>
</evidence>
<gene>
    <name evidence="2" type="ORF">AVDCRST_MAG57-458</name>
</gene>
<accession>A0A6J4HCE2</accession>
<dbReference type="GO" id="GO:0008233">
    <property type="term" value="F:peptidase activity"/>
    <property type="evidence" value="ECO:0007669"/>
    <property type="project" value="UniProtKB-KW"/>
</dbReference>
<dbReference type="GO" id="GO:0006508">
    <property type="term" value="P:proteolysis"/>
    <property type="evidence" value="ECO:0007669"/>
    <property type="project" value="UniProtKB-KW"/>
</dbReference>
<keyword evidence="2" id="KW-0067">ATP-binding</keyword>
<dbReference type="GO" id="GO:0005524">
    <property type="term" value="F:ATP binding"/>
    <property type="evidence" value="ECO:0007669"/>
    <property type="project" value="UniProtKB-KW"/>
</dbReference>
<dbReference type="EMBL" id="CADCTI010000045">
    <property type="protein sequence ID" value="CAA9218500.1"/>
    <property type="molecule type" value="Genomic_DNA"/>
</dbReference>
<feature type="non-terminal residue" evidence="2">
    <location>
        <position position="1"/>
    </location>
</feature>
<organism evidence="2">
    <name type="scientific">uncultured Blastococcus sp</name>
    <dbReference type="NCBI Taxonomy" id="217144"/>
    <lineage>
        <taxon>Bacteria</taxon>
        <taxon>Bacillati</taxon>
        <taxon>Actinomycetota</taxon>
        <taxon>Actinomycetes</taxon>
        <taxon>Geodermatophilales</taxon>
        <taxon>Geodermatophilaceae</taxon>
        <taxon>Blastococcus</taxon>
        <taxon>environmental samples</taxon>
    </lineage>
</organism>
<feature type="compositionally biased region" description="Basic and acidic residues" evidence="1">
    <location>
        <begin position="129"/>
        <end position="138"/>
    </location>
</feature>
<keyword evidence="2" id="KW-0547">Nucleotide-binding</keyword>
<feature type="compositionally biased region" description="Basic residues" evidence="1">
    <location>
        <begin position="1"/>
        <end position="17"/>
    </location>
</feature>
<name>A0A6J4HCE2_9ACTN</name>
<keyword evidence="2" id="KW-0645">Protease</keyword>